<protein>
    <submittedName>
        <fullName evidence="2">Uncharacterized protein</fullName>
    </submittedName>
</protein>
<reference evidence="3" key="1">
    <citation type="submission" date="2015-07" db="EMBL/GenBank/DDBJ databases">
        <authorList>
            <consortium name="Consortium for Microbial Forensics and Genomics (microFORGE)"/>
            <person name="Knight B.M."/>
            <person name="Roberts D.P."/>
            <person name="Lin D."/>
            <person name="Hari K."/>
            <person name="Fletcher J."/>
            <person name="Melcher U."/>
            <person name="Blagden T."/>
            <person name="Winegar R.A."/>
        </authorList>
    </citation>
    <scope>NUCLEOTIDE SEQUENCE [LARGE SCALE GENOMIC DNA]</scope>
    <source>
        <strain evidence="3">DSM 23493</strain>
    </source>
</reference>
<dbReference type="Proteomes" id="UP000037326">
    <property type="component" value="Unassembled WGS sequence"/>
</dbReference>
<accession>A0A0K9FBJ2</accession>
<organism evidence="2 3">
    <name type="scientific">Lysinibacillus xylanilyticus</name>
    <dbReference type="NCBI Taxonomy" id="582475"/>
    <lineage>
        <taxon>Bacteria</taxon>
        <taxon>Bacillati</taxon>
        <taxon>Bacillota</taxon>
        <taxon>Bacilli</taxon>
        <taxon>Bacillales</taxon>
        <taxon>Bacillaceae</taxon>
        <taxon>Lysinibacillus</taxon>
    </lineage>
</organism>
<dbReference type="EMBL" id="LFXJ01000005">
    <property type="protein sequence ID" value="KMY31592.1"/>
    <property type="molecule type" value="Genomic_DNA"/>
</dbReference>
<comment type="caution">
    <text evidence="2">The sequence shown here is derived from an EMBL/GenBank/DDBJ whole genome shotgun (WGS) entry which is preliminary data.</text>
</comment>
<name>A0A0K9FBJ2_9BACI</name>
<sequence>MEWKQLQKEQEMIHAQLRTASRLSEQKDLIEKQIERAQQEIYKHSKALNQIRLKLDKLEGFSFMNMIRTWTGQQDELRTEKIDKAAILELKINEAKKMELDLTDDLGQINTKLTQINEHELQEVLSQLNAKKKGYLQLHEPEQAKRLEQLAHEEMLTKQLITEIGEAEEAGEAALTKLGQAAESLHSANGYSAWDTFFGGGLIATHLKHDALDQSENYLHNAQIALQRFHNELLDVHDMSTKSLAIETDGFVKFADYFFDDIFSAWSVHSKISTAREQVSRVQDDVHNTILRLQDKHNKADGYLQSLHKEKEAIFQNPDIK</sequence>
<dbReference type="OrthoDB" id="3540923at2"/>
<dbReference type="RefSeq" id="WP_049664246.1">
    <property type="nucleotide sequence ID" value="NZ_JBIVOC010000002.1"/>
</dbReference>
<feature type="coiled-coil region" evidence="1">
    <location>
        <begin position="20"/>
        <end position="54"/>
    </location>
</feature>
<keyword evidence="1" id="KW-0175">Coiled coil</keyword>
<evidence type="ECO:0000256" key="1">
    <source>
        <dbReference type="SAM" id="Coils"/>
    </source>
</evidence>
<dbReference type="AlphaFoldDB" id="A0A0K9FBJ2"/>
<dbReference type="PATRIC" id="fig|582475.4.peg.444"/>
<evidence type="ECO:0000313" key="3">
    <source>
        <dbReference type="Proteomes" id="UP000037326"/>
    </source>
</evidence>
<evidence type="ECO:0000313" key="2">
    <source>
        <dbReference type="EMBL" id="KMY31592.1"/>
    </source>
</evidence>
<proteinExistence type="predicted"/>
<gene>
    <name evidence="2" type="ORF">ACZ11_05055</name>
</gene>
<dbReference type="GeneID" id="96597663"/>